<dbReference type="Proteomes" id="UP000800981">
    <property type="component" value="Unassembled WGS sequence"/>
</dbReference>
<evidence type="ECO:0000313" key="2">
    <source>
        <dbReference type="EMBL" id="NHC13790.1"/>
    </source>
</evidence>
<dbReference type="InterPro" id="IPR048031">
    <property type="entry name" value="ScyD/ScyE-like"/>
</dbReference>
<feature type="signal peptide" evidence="1">
    <location>
        <begin position="1"/>
        <end position="29"/>
    </location>
</feature>
<dbReference type="EMBL" id="JAANNP010000003">
    <property type="protein sequence ID" value="NHC13790.1"/>
    <property type="molecule type" value="Genomic_DNA"/>
</dbReference>
<reference evidence="2 3" key="1">
    <citation type="submission" date="2020-03" db="EMBL/GenBank/DDBJ databases">
        <title>Two novel Motilibacter sp.</title>
        <authorList>
            <person name="Liu S."/>
        </authorList>
    </citation>
    <scope>NUCLEOTIDE SEQUENCE [LARGE SCALE GENOMIC DNA]</scope>
    <source>
        <strain evidence="2 3">E257</strain>
    </source>
</reference>
<feature type="chain" id="PRO_5045892656" evidence="1">
    <location>
        <begin position="30"/>
        <end position="360"/>
    </location>
</feature>
<dbReference type="InterPro" id="IPR015943">
    <property type="entry name" value="WD40/YVTN_repeat-like_dom_sf"/>
</dbReference>
<dbReference type="SUPFAM" id="SSF101898">
    <property type="entry name" value="NHL repeat"/>
    <property type="match status" value="1"/>
</dbReference>
<dbReference type="Gene3D" id="2.120.10.30">
    <property type="entry name" value="TolB, C-terminal domain"/>
    <property type="match status" value="1"/>
</dbReference>
<keyword evidence="1" id="KW-0732">Signal</keyword>
<protein>
    <submittedName>
        <fullName evidence="2">ScyD/ScyE family protein</fullName>
    </submittedName>
</protein>
<name>A0ABX0GVX7_9ACTN</name>
<keyword evidence="3" id="KW-1185">Reference proteome</keyword>
<dbReference type="NCBIfam" id="NF033206">
    <property type="entry name" value="ScyE_fam"/>
    <property type="match status" value="1"/>
</dbReference>
<dbReference type="InterPro" id="IPR011042">
    <property type="entry name" value="6-blade_b-propeller_TolB-like"/>
</dbReference>
<evidence type="ECO:0000313" key="3">
    <source>
        <dbReference type="Proteomes" id="UP000800981"/>
    </source>
</evidence>
<proteinExistence type="predicted"/>
<accession>A0ABX0GVX7</accession>
<sequence>MRWNLSNFRRPVLGSVLSVGLLGSASALAAPAGAAPAQQEAPVTVVATGLSGPRQLAFTSDKHLVVAESDAGRVTEVDVRSGKRTTRLSGLHVPQGVDSRGSELFVTQGQASLPTGEPDIGSTTGQDLLAAKGGTTAQLSDLRAYELAHNPDGQLQFGPNGKPVDSLSNPYYVLADTSRLLVADGGGNDVLQVDRRTGQTRTWFVPPTITTGACATLPENTPGTFGCDPVPTGIAKAPDGTYWVSTFGGEASGSAVLYHLSAAGTLLESKPGFTNLTGVAVGEDGTVYASQAFAPQAGGAPGALIRIAPDGTRTTAAVPLPTGLAYRGGALYVSALSLAGPGAGQILRVTEAAFAPPVGT</sequence>
<gene>
    <name evidence="2" type="ORF">G9H71_08350</name>
</gene>
<organism evidence="2 3">
    <name type="scientific">Motilibacter deserti</name>
    <dbReference type="NCBI Taxonomy" id="2714956"/>
    <lineage>
        <taxon>Bacteria</taxon>
        <taxon>Bacillati</taxon>
        <taxon>Actinomycetota</taxon>
        <taxon>Actinomycetes</taxon>
        <taxon>Motilibacterales</taxon>
        <taxon>Motilibacteraceae</taxon>
        <taxon>Motilibacter</taxon>
    </lineage>
</organism>
<comment type="caution">
    <text evidence="2">The sequence shown here is derived from an EMBL/GenBank/DDBJ whole genome shotgun (WGS) entry which is preliminary data.</text>
</comment>
<evidence type="ECO:0000256" key="1">
    <source>
        <dbReference type="SAM" id="SignalP"/>
    </source>
</evidence>
<dbReference type="Gene3D" id="2.130.10.10">
    <property type="entry name" value="YVTN repeat-like/Quinoprotein amine dehydrogenase"/>
    <property type="match status" value="1"/>
</dbReference>
<dbReference type="RefSeq" id="WP_166280691.1">
    <property type="nucleotide sequence ID" value="NZ_JAANNP010000003.1"/>
</dbReference>